<dbReference type="EMBL" id="REFY01000002">
    <property type="protein sequence ID" value="RQG91667.1"/>
    <property type="molecule type" value="Genomic_DNA"/>
</dbReference>
<accession>A0A3N6LSW7</accession>
<sequence>MTPDVDSRPSDAPNPSIRLEHAVVENDDDPDECAVFPTDATEAELRSAWVTARGDDFVDLESVR</sequence>
<reference evidence="2 3" key="1">
    <citation type="submission" date="2018-10" db="EMBL/GenBank/DDBJ databases">
        <title>Natrarchaeobius chitinivorans gen. nov., sp. nov., and Natrarchaeobius haloalkaliphilus sp. nov., alkaliphilic, chitin-utilizing haloarchaea from hypersaline alkaline lakes.</title>
        <authorList>
            <person name="Sorokin D.Y."/>
            <person name="Elcheninov A.G."/>
            <person name="Kostrikina N.A."/>
            <person name="Bale N.J."/>
            <person name="Sinninghe Damste J.S."/>
            <person name="Khijniak T.V."/>
            <person name="Kublanov I.V."/>
            <person name="Toshchakov S.V."/>
        </authorList>
    </citation>
    <scope>NUCLEOTIDE SEQUENCE [LARGE SCALE GENOMIC DNA]</scope>
    <source>
        <strain evidence="2 3">AArcht-Sl</strain>
    </source>
</reference>
<dbReference type="AlphaFoldDB" id="A0A3N6LSW7"/>
<comment type="caution">
    <text evidence="2">The sequence shown here is derived from an EMBL/GenBank/DDBJ whole genome shotgun (WGS) entry which is preliminary data.</text>
</comment>
<evidence type="ECO:0000313" key="3">
    <source>
        <dbReference type="Proteomes" id="UP000273828"/>
    </source>
</evidence>
<proteinExistence type="predicted"/>
<dbReference type="RefSeq" id="WP_124177796.1">
    <property type="nucleotide sequence ID" value="NZ_REFY01000002.1"/>
</dbReference>
<name>A0A3N6LSW7_9EURY</name>
<keyword evidence="3" id="KW-1185">Reference proteome</keyword>
<feature type="domain" description="DUF7511" evidence="1">
    <location>
        <begin position="19"/>
        <end position="64"/>
    </location>
</feature>
<dbReference type="OrthoDB" id="186853at2157"/>
<gene>
    <name evidence="2" type="ORF">EA462_06895</name>
</gene>
<dbReference type="InterPro" id="IPR055933">
    <property type="entry name" value="DUF7511"/>
</dbReference>
<dbReference type="Proteomes" id="UP000273828">
    <property type="component" value="Unassembled WGS sequence"/>
</dbReference>
<organism evidence="2 3">
    <name type="scientific">Natrarchaeobius halalkaliphilus</name>
    <dbReference type="NCBI Taxonomy" id="1679091"/>
    <lineage>
        <taxon>Archaea</taxon>
        <taxon>Methanobacteriati</taxon>
        <taxon>Methanobacteriota</taxon>
        <taxon>Stenosarchaea group</taxon>
        <taxon>Halobacteria</taxon>
        <taxon>Halobacteriales</taxon>
        <taxon>Natrialbaceae</taxon>
        <taxon>Natrarchaeobius</taxon>
    </lineage>
</organism>
<evidence type="ECO:0000259" key="1">
    <source>
        <dbReference type="Pfam" id="PF24351"/>
    </source>
</evidence>
<evidence type="ECO:0000313" key="2">
    <source>
        <dbReference type="EMBL" id="RQG91667.1"/>
    </source>
</evidence>
<protein>
    <recommendedName>
        <fullName evidence="1">DUF7511 domain-containing protein</fullName>
    </recommendedName>
</protein>
<dbReference type="Pfam" id="PF24351">
    <property type="entry name" value="DUF7511"/>
    <property type="match status" value="1"/>
</dbReference>